<reference evidence="2" key="1">
    <citation type="submission" date="2023-03" db="EMBL/GenBank/DDBJ databases">
        <title>Mating type loci evolution in Malassezia.</title>
        <authorList>
            <person name="Coelho M.A."/>
        </authorList>
    </citation>
    <scope>NUCLEOTIDE SEQUENCE</scope>
    <source>
        <strain evidence="2">CBS 7876</strain>
    </source>
</reference>
<keyword evidence="3" id="KW-1185">Reference proteome</keyword>
<evidence type="ECO:0000256" key="1">
    <source>
        <dbReference type="SAM" id="MobiDB-lite"/>
    </source>
</evidence>
<sequence>MSSQRKQDVDALSGATVPEASNARPAPEQPEQPAEVPEAPAPKPPTTSAAEMKATTETPSQTATEGPTLDSAFSSWGQWGGNLFSNATRFADQARHELERRAAAVVQAAPSETTTSQPIHDIGNRFAQRFRGLVKEAGLESLGQNLTAAGRRGWNDIISAVAPPMEAHESVDVTLSHDMVGYDGIESLAFKVLSRILQQADITSVHVHMESSDRSSSSELPSDALHIASSRAQAVEQAKVRAFLTQAAIDPLAKAMPKRSSVQESKVTVPDTNCPVVLRLQPFYEAVLPRDTDLFTEASAGHDAKQSVSFLVWWVDPAYRLSHTTISQAIPAWWLSVPLEHNAWVEQAMCDAIEGAMAVVAQVCISFDLFVY</sequence>
<dbReference type="EMBL" id="CP119940">
    <property type="protein sequence ID" value="WFD04211.1"/>
    <property type="molecule type" value="Genomic_DNA"/>
</dbReference>
<gene>
    <name evidence="2" type="ORF">MOBT1_002916</name>
</gene>
<evidence type="ECO:0008006" key="4">
    <source>
        <dbReference type="Google" id="ProtNLM"/>
    </source>
</evidence>
<evidence type="ECO:0000313" key="2">
    <source>
        <dbReference type="EMBL" id="WFD04211.1"/>
    </source>
</evidence>
<dbReference type="PANTHER" id="PTHR28265">
    <property type="entry name" value="MAINTENANCE OF TELOMERE CAPPING PROTEIN 1"/>
    <property type="match status" value="1"/>
</dbReference>
<protein>
    <recommendedName>
        <fullName evidence="4">Maintenance of telomere capping protein 1</fullName>
    </recommendedName>
</protein>
<dbReference type="Proteomes" id="UP001214603">
    <property type="component" value="Chromosome 7"/>
</dbReference>
<organism evidence="2 3">
    <name type="scientific">Malassezia obtusa</name>
    <dbReference type="NCBI Taxonomy" id="76774"/>
    <lineage>
        <taxon>Eukaryota</taxon>
        <taxon>Fungi</taxon>
        <taxon>Dikarya</taxon>
        <taxon>Basidiomycota</taxon>
        <taxon>Ustilaginomycotina</taxon>
        <taxon>Malasseziomycetes</taxon>
        <taxon>Malasseziales</taxon>
        <taxon>Malasseziaceae</taxon>
        <taxon>Malassezia</taxon>
    </lineage>
</organism>
<feature type="compositionally biased region" description="Low complexity" evidence="1">
    <location>
        <begin position="23"/>
        <end position="38"/>
    </location>
</feature>
<dbReference type="InterPro" id="IPR018814">
    <property type="entry name" value="DUF5427"/>
</dbReference>
<accession>A0AAF0E2K5</accession>
<feature type="compositionally biased region" description="Polar residues" evidence="1">
    <location>
        <begin position="55"/>
        <end position="73"/>
    </location>
</feature>
<proteinExistence type="predicted"/>
<name>A0AAF0E2K5_9BASI</name>
<dbReference type="AlphaFoldDB" id="A0AAF0E2K5"/>
<evidence type="ECO:0000313" key="3">
    <source>
        <dbReference type="Proteomes" id="UP001214603"/>
    </source>
</evidence>
<dbReference type="Pfam" id="PF10310">
    <property type="entry name" value="DUF5427"/>
    <property type="match status" value="1"/>
</dbReference>
<dbReference type="PANTHER" id="PTHR28265:SF1">
    <property type="entry name" value="MAINTENANCE OF TELOMERE CAPPING PROTEIN 1"/>
    <property type="match status" value="1"/>
</dbReference>
<feature type="region of interest" description="Disordered" evidence="1">
    <location>
        <begin position="1"/>
        <end position="73"/>
    </location>
</feature>